<dbReference type="InterPro" id="IPR005636">
    <property type="entry name" value="DTW"/>
</dbReference>
<evidence type="ECO:0000259" key="8">
    <source>
        <dbReference type="SMART" id="SM01144"/>
    </source>
</evidence>
<keyword evidence="4" id="KW-0819">tRNA processing</keyword>
<dbReference type="GO" id="GO:0008033">
    <property type="term" value="P:tRNA processing"/>
    <property type="evidence" value="ECO:0007669"/>
    <property type="project" value="UniProtKB-KW"/>
</dbReference>
<organism evidence="9 10">
    <name type="scientific">Skeletonema marinoi</name>
    <dbReference type="NCBI Taxonomy" id="267567"/>
    <lineage>
        <taxon>Eukaryota</taxon>
        <taxon>Sar</taxon>
        <taxon>Stramenopiles</taxon>
        <taxon>Ochrophyta</taxon>
        <taxon>Bacillariophyta</taxon>
        <taxon>Coscinodiscophyceae</taxon>
        <taxon>Thalassiosirophycidae</taxon>
        <taxon>Thalassiosirales</taxon>
        <taxon>Skeletonemataceae</taxon>
        <taxon>Skeletonema</taxon>
        <taxon>Skeletonema marinoi-dohrnii complex</taxon>
    </lineage>
</organism>
<evidence type="ECO:0000256" key="3">
    <source>
        <dbReference type="ARBA" id="ARBA00022691"/>
    </source>
</evidence>
<feature type="region of interest" description="Disordered" evidence="7">
    <location>
        <begin position="282"/>
        <end position="312"/>
    </location>
</feature>
<evidence type="ECO:0000313" key="10">
    <source>
        <dbReference type="Proteomes" id="UP001224775"/>
    </source>
</evidence>
<evidence type="ECO:0000256" key="6">
    <source>
        <dbReference type="ARBA" id="ARBA00048718"/>
    </source>
</evidence>
<reference evidence="9" key="1">
    <citation type="submission" date="2023-06" db="EMBL/GenBank/DDBJ databases">
        <title>Survivors Of The Sea: Transcriptome response of Skeletonema marinoi to long-term dormancy.</title>
        <authorList>
            <person name="Pinder M.I.M."/>
            <person name="Kourtchenko O."/>
            <person name="Robertson E.K."/>
            <person name="Larsson T."/>
            <person name="Maumus F."/>
            <person name="Osuna-Cruz C.M."/>
            <person name="Vancaester E."/>
            <person name="Stenow R."/>
            <person name="Vandepoele K."/>
            <person name="Ploug H."/>
            <person name="Bruchert V."/>
            <person name="Godhe A."/>
            <person name="Topel M."/>
        </authorList>
    </citation>
    <scope>NUCLEOTIDE SEQUENCE</scope>
    <source>
        <strain evidence="9">R05AC</strain>
    </source>
</reference>
<dbReference type="GO" id="GO:0016432">
    <property type="term" value="F:tRNA-uridine aminocarboxypropyltransferase activity"/>
    <property type="evidence" value="ECO:0007669"/>
    <property type="project" value="UniProtKB-EC"/>
</dbReference>
<name>A0AAD8YC59_9STRA</name>
<dbReference type="Proteomes" id="UP001224775">
    <property type="component" value="Unassembled WGS sequence"/>
</dbReference>
<accession>A0AAD8YC59</accession>
<evidence type="ECO:0000256" key="2">
    <source>
        <dbReference type="ARBA" id="ARBA00022679"/>
    </source>
</evidence>
<feature type="domain" description="DTW" evidence="8">
    <location>
        <begin position="14"/>
        <end position="279"/>
    </location>
</feature>
<evidence type="ECO:0000256" key="4">
    <source>
        <dbReference type="ARBA" id="ARBA00022694"/>
    </source>
</evidence>
<keyword evidence="3" id="KW-0949">S-adenosyl-L-methionine</keyword>
<dbReference type="InterPro" id="IPR039262">
    <property type="entry name" value="DTWD2/TAPT"/>
</dbReference>
<feature type="compositionally biased region" description="Polar residues" evidence="7">
    <location>
        <begin position="144"/>
        <end position="165"/>
    </location>
</feature>
<keyword evidence="2" id="KW-0808">Transferase</keyword>
<dbReference type="EMBL" id="JATAAI010000009">
    <property type="protein sequence ID" value="KAK1743103.1"/>
    <property type="molecule type" value="Genomic_DNA"/>
</dbReference>
<dbReference type="SMART" id="SM01144">
    <property type="entry name" value="DTW"/>
    <property type="match status" value="1"/>
</dbReference>
<comment type="caution">
    <text evidence="9">The sequence shown here is derived from an EMBL/GenBank/DDBJ whole genome shotgun (WGS) entry which is preliminary data.</text>
</comment>
<dbReference type="PANTHER" id="PTHR21392">
    <property type="entry name" value="TRNA-URIDINE AMINOCARBOXYPROPYLTRANSFERASE 2"/>
    <property type="match status" value="1"/>
</dbReference>
<evidence type="ECO:0000256" key="7">
    <source>
        <dbReference type="SAM" id="MobiDB-lite"/>
    </source>
</evidence>
<dbReference type="AlphaFoldDB" id="A0AAD8YC59"/>
<evidence type="ECO:0000256" key="1">
    <source>
        <dbReference type="ARBA" id="ARBA00012386"/>
    </source>
</evidence>
<keyword evidence="10" id="KW-1185">Reference proteome</keyword>
<feature type="region of interest" description="Disordered" evidence="7">
    <location>
        <begin position="143"/>
        <end position="166"/>
    </location>
</feature>
<comment type="catalytic activity">
    <reaction evidence="6">
        <text>a uridine in tRNA + S-adenosyl-L-methionine = a 3-[(3S)-3-amino-3-carboxypropyl]uridine in tRNA + S-methyl-5'-thioadenosine + H(+)</text>
        <dbReference type="Rhea" id="RHEA:62432"/>
        <dbReference type="Rhea" id="RHEA-COMP:13339"/>
        <dbReference type="Rhea" id="RHEA-COMP:16092"/>
        <dbReference type="ChEBI" id="CHEBI:15378"/>
        <dbReference type="ChEBI" id="CHEBI:17509"/>
        <dbReference type="ChEBI" id="CHEBI:59789"/>
        <dbReference type="ChEBI" id="CHEBI:65315"/>
        <dbReference type="ChEBI" id="CHEBI:82930"/>
        <dbReference type="EC" id="2.5.1.25"/>
    </reaction>
</comment>
<proteinExistence type="inferred from homology"/>
<evidence type="ECO:0000313" key="9">
    <source>
        <dbReference type="EMBL" id="KAK1743103.1"/>
    </source>
</evidence>
<feature type="compositionally biased region" description="Basic residues" evidence="7">
    <location>
        <begin position="303"/>
        <end position="312"/>
    </location>
</feature>
<sequence>MEPSPKDTTTQKKKRAICDRCKFPKEKACICKALPDTPLSALFNRCRVIVLQHPHELRRKNRSLPLVELALFGQHLSQTEQQSSSTSDDDFVMTTIVGRRIGEKSDDAVLKLLSDPNEVVVLVFPHPNAMDLEDGLALAESKIKGTSQNHEGETKSATNTTSPDGNLSGKKMTLIFIDASWKHAKEMDNKTEAAGVWPKHLIRVQLTPSTSSTSNQEETSNDAFVQRRFQIRAPPSPDHLSTAECLAWIASRVEGNSDIYEGIMKVLDYMVELWRGFARPDGDNRKGGGSFTDGDGCREMTQKRRKITSNKK</sequence>
<comment type="similarity">
    <text evidence="5">Belongs to the TDD superfamily. DTWD2 family.</text>
</comment>
<protein>
    <recommendedName>
        <fullName evidence="1">tRNA-uridine aminocarboxypropyltransferase</fullName>
        <ecNumber evidence="1">2.5.1.25</ecNumber>
    </recommendedName>
</protein>
<dbReference type="Pfam" id="PF03942">
    <property type="entry name" value="DTW"/>
    <property type="match status" value="1"/>
</dbReference>
<dbReference type="EC" id="2.5.1.25" evidence="1"/>
<gene>
    <name evidence="9" type="ORF">QTG54_005724</name>
</gene>
<evidence type="ECO:0000256" key="5">
    <source>
        <dbReference type="ARBA" id="ARBA00034489"/>
    </source>
</evidence>
<dbReference type="PANTHER" id="PTHR21392:SF0">
    <property type="entry name" value="TRNA-URIDINE AMINOCARBOXYPROPYLTRANSFERASE 2"/>
    <property type="match status" value="1"/>
</dbReference>